<evidence type="ECO:0000313" key="2">
    <source>
        <dbReference type="Proteomes" id="UP001214250"/>
    </source>
</evidence>
<dbReference type="Proteomes" id="UP001214250">
    <property type="component" value="Chromosome 1"/>
</dbReference>
<sequence length="170" mass="19205">MKNKKLSLRSSSERGNKEIIFIDRDLLITYSGDVCYRSIDYQLNSSHLDKFNSSKYGDLEFILVHHAKELALSHQTLDQLDKIDKTLKELIKDKSSKLLDQLNCIHHEDADGNEALSVSCSCHPRKGGLFLDAAVKYSLSLSQCHYLSIKDEFAEVAKGFGISILKIDNL</sequence>
<evidence type="ECO:0000313" key="1">
    <source>
        <dbReference type="EMBL" id="WDE96261.1"/>
    </source>
</evidence>
<dbReference type="RefSeq" id="WP_274150337.1">
    <property type="nucleotide sequence ID" value="NZ_CP117811.1"/>
</dbReference>
<dbReference type="InterPro" id="IPR023214">
    <property type="entry name" value="HAD_sf"/>
</dbReference>
<name>A0ABY7VQ05_9BACT</name>
<protein>
    <submittedName>
        <fullName evidence="1">Uncharacterized protein</fullName>
    </submittedName>
</protein>
<dbReference type="EMBL" id="CP117811">
    <property type="protein sequence ID" value="WDE96261.1"/>
    <property type="molecule type" value="Genomic_DNA"/>
</dbReference>
<organism evidence="1 2">
    <name type="scientific">Lentisphaera profundi</name>
    <dbReference type="NCBI Taxonomy" id="1658616"/>
    <lineage>
        <taxon>Bacteria</taxon>
        <taxon>Pseudomonadati</taxon>
        <taxon>Lentisphaerota</taxon>
        <taxon>Lentisphaeria</taxon>
        <taxon>Lentisphaerales</taxon>
        <taxon>Lentisphaeraceae</taxon>
        <taxon>Lentisphaera</taxon>
    </lineage>
</organism>
<proteinExistence type="predicted"/>
<dbReference type="Gene3D" id="3.40.50.1000">
    <property type="entry name" value="HAD superfamily/HAD-like"/>
    <property type="match status" value="1"/>
</dbReference>
<reference evidence="1 2" key="1">
    <citation type="submission" date="2023-02" db="EMBL/GenBank/DDBJ databases">
        <title>Genome sequence of Lentisphaera profundi SAORIC-696.</title>
        <authorList>
            <person name="Kim e."/>
            <person name="Cho J.-C."/>
            <person name="Choi A."/>
            <person name="Kang I."/>
        </authorList>
    </citation>
    <scope>NUCLEOTIDE SEQUENCE [LARGE SCALE GENOMIC DNA]</scope>
    <source>
        <strain evidence="1 2">SAORIC-696</strain>
    </source>
</reference>
<accession>A0ABY7VQ05</accession>
<keyword evidence="2" id="KW-1185">Reference proteome</keyword>
<gene>
    <name evidence="1" type="ORF">PQO03_11135</name>
</gene>